<protein>
    <submittedName>
        <fullName evidence="1">6441_t:CDS:1</fullName>
    </submittedName>
</protein>
<proteinExistence type="predicted"/>
<dbReference type="Proteomes" id="UP000789570">
    <property type="component" value="Unassembled WGS sequence"/>
</dbReference>
<accession>A0A9N9ESF0</accession>
<sequence length="76" mass="8614">MAFIFIVSDPFSLYLDNSGIIQKENEWTLETDGMNLQEVLNADNVTELHETVKTLMKAASFGEIDDYRSVAENNLL</sequence>
<dbReference type="AlphaFoldDB" id="A0A9N9ESF0"/>
<dbReference type="EMBL" id="CAJVPQ010006620">
    <property type="protein sequence ID" value="CAG8687573.1"/>
    <property type="molecule type" value="Genomic_DNA"/>
</dbReference>
<keyword evidence="2" id="KW-1185">Reference proteome</keyword>
<organism evidence="1 2">
    <name type="scientific">Funneliformis caledonium</name>
    <dbReference type="NCBI Taxonomy" id="1117310"/>
    <lineage>
        <taxon>Eukaryota</taxon>
        <taxon>Fungi</taxon>
        <taxon>Fungi incertae sedis</taxon>
        <taxon>Mucoromycota</taxon>
        <taxon>Glomeromycotina</taxon>
        <taxon>Glomeromycetes</taxon>
        <taxon>Glomerales</taxon>
        <taxon>Glomeraceae</taxon>
        <taxon>Funneliformis</taxon>
    </lineage>
</organism>
<feature type="non-terminal residue" evidence="1">
    <location>
        <position position="1"/>
    </location>
</feature>
<reference evidence="1" key="1">
    <citation type="submission" date="2021-06" db="EMBL/GenBank/DDBJ databases">
        <authorList>
            <person name="Kallberg Y."/>
            <person name="Tangrot J."/>
            <person name="Rosling A."/>
        </authorList>
    </citation>
    <scope>NUCLEOTIDE SEQUENCE</scope>
    <source>
        <strain evidence="1">UK204</strain>
    </source>
</reference>
<gene>
    <name evidence="1" type="ORF">FCALED_LOCUS12784</name>
</gene>
<evidence type="ECO:0000313" key="2">
    <source>
        <dbReference type="Proteomes" id="UP000789570"/>
    </source>
</evidence>
<dbReference type="SUPFAM" id="SSF64484">
    <property type="entry name" value="beta and beta-prime subunits of DNA dependent RNA-polymerase"/>
    <property type="match status" value="1"/>
</dbReference>
<comment type="caution">
    <text evidence="1">The sequence shown here is derived from an EMBL/GenBank/DDBJ whole genome shotgun (WGS) entry which is preliminary data.</text>
</comment>
<evidence type="ECO:0000313" key="1">
    <source>
        <dbReference type="EMBL" id="CAG8687573.1"/>
    </source>
</evidence>
<name>A0A9N9ESF0_9GLOM</name>